<reference evidence="2 3" key="1">
    <citation type="submission" date="2015-09" db="EMBL/GenBank/DDBJ databases">
        <title>Sorangium comparison.</title>
        <authorList>
            <person name="Zaburannyi N."/>
            <person name="Bunk B."/>
            <person name="Overmann J."/>
            <person name="Mueller R."/>
        </authorList>
    </citation>
    <scope>NUCLEOTIDE SEQUENCE [LARGE SCALE GENOMIC DNA]</scope>
    <source>
        <strain evidence="2 3">So ce836</strain>
    </source>
</reference>
<dbReference type="SUPFAM" id="SSF55486">
    <property type="entry name" value="Metalloproteases ('zincins'), catalytic domain"/>
    <property type="match status" value="1"/>
</dbReference>
<feature type="region of interest" description="Disordered" evidence="1">
    <location>
        <begin position="86"/>
        <end position="138"/>
    </location>
</feature>
<name>A0A4P2QND0_SORCE</name>
<dbReference type="RefSeq" id="WP_129575340.1">
    <property type="nucleotide sequence ID" value="NZ_CP012672.1"/>
</dbReference>
<evidence type="ECO:0000256" key="1">
    <source>
        <dbReference type="SAM" id="MobiDB-lite"/>
    </source>
</evidence>
<dbReference type="Proteomes" id="UP000295497">
    <property type="component" value="Chromosome"/>
</dbReference>
<gene>
    <name evidence="2" type="ORF">SOCE836_037010</name>
</gene>
<evidence type="ECO:0000313" key="2">
    <source>
        <dbReference type="EMBL" id="AUX31570.1"/>
    </source>
</evidence>
<dbReference type="EMBL" id="CP012672">
    <property type="protein sequence ID" value="AUX31570.1"/>
    <property type="molecule type" value="Genomic_DNA"/>
</dbReference>
<protein>
    <submittedName>
        <fullName evidence="2">Uncharacterized protein</fullName>
    </submittedName>
</protein>
<proteinExistence type="predicted"/>
<evidence type="ECO:0000313" key="3">
    <source>
        <dbReference type="Proteomes" id="UP000295497"/>
    </source>
</evidence>
<dbReference type="AlphaFoldDB" id="A0A4P2QND0"/>
<sequence length="539" mass="60142">MATVRIVDIKGLYLPGSPDVSAPPGTTRAAGYSPGYTSLDNQGRVYINRDLDGRWARNTQLIEITVEVTSPDGAHSLEGARIRWSARDPDDPFNERPEVHPDWAPTLDENDFDASGAYVGPVEDDNEGTSDRSPSWEEVEGYPLSDITETSASTAIVGMRSTIRRHVTDIAGDNLIVRAELEAEGLAEAAADETGIMTMWRRIDVEYVRMESAPPLPLDQVPSHFEPAFTQLDFSEERVIQDRQHLAPDASTLGELASRFVSEAFSHAGEPGWFCLVAALEPHPVPEVQGAPLFTGVVTILDGGQGERRREYVEIPGHHPEASVVTFRWDGEQIGFSVAMAALLSDPPRTQLWLEPHDIQSRFTAGDGSLAHAYRDRLFFFPRARRRGAAWEPPGYGIPARVEAVVRGAGAAYVAGMSPTIDVGTARYFAGRTILFTHHRAWWDPEREQPRRGYEQGTLHTIVHELTHAFGMPHKCGYFDYRTPRWRTCCMNYRSHWMIDADQQLIPGTAGLVGADLCGRHVKETRRVRLERNKGLRWR</sequence>
<feature type="compositionally biased region" description="Basic and acidic residues" evidence="1">
    <location>
        <begin position="86"/>
        <end position="101"/>
    </location>
</feature>
<organism evidence="2 3">
    <name type="scientific">Sorangium cellulosum</name>
    <name type="common">Polyangium cellulosum</name>
    <dbReference type="NCBI Taxonomy" id="56"/>
    <lineage>
        <taxon>Bacteria</taxon>
        <taxon>Pseudomonadati</taxon>
        <taxon>Myxococcota</taxon>
        <taxon>Polyangia</taxon>
        <taxon>Polyangiales</taxon>
        <taxon>Polyangiaceae</taxon>
        <taxon>Sorangium</taxon>
    </lineage>
</organism>
<accession>A0A4P2QND0</accession>